<evidence type="ECO:0000256" key="9">
    <source>
        <dbReference type="ARBA" id="ARBA00023161"/>
    </source>
</evidence>
<dbReference type="PANTHER" id="PTHR15696">
    <property type="entry name" value="SMG-7 SUPPRESSOR WITH MORPHOLOGICAL EFFECT ON GENITALIA PROTEIN 7"/>
    <property type="match status" value="1"/>
</dbReference>
<keyword evidence="16" id="KW-1185">Reference proteome</keyword>
<feature type="region of interest" description="Disordered" evidence="13">
    <location>
        <begin position="1487"/>
        <end position="1547"/>
    </location>
</feature>
<feature type="compositionally biased region" description="Basic and acidic residues" evidence="13">
    <location>
        <begin position="887"/>
        <end position="903"/>
    </location>
</feature>
<evidence type="ECO:0000256" key="12">
    <source>
        <dbReference type="RuleBase" id="RU369098"/>
    </source>
</evidence>
<dbReference type="GO" id="GO:0000184">
    <property type="term" value="P:nuclear-transcribed mRNA catabolic process, nonsense-mediated decay"/>
    <property type="evidence" value="ECO:0007669"/>
    <property type="project" value="UniProtKB-KW"/>
</dbReference>
<dbReference type="SUPFAM" id="SSF48452">
    <property type="entry name" value="TPR-like"/>
    <property type="match status" value="1"/>
</dbReference>
<feature type="compositionally biased region" description="Basic and acidic residues" evidence="13">
    <location>
        <begin position="1487"/>
        <end position="1498"/>
    </location>
</feature>
<feature type="compositionally biased region" description="Polar residues" evidence="13">
    <location>
        <begin position="210"/>
        <end position="220"/>
    </location>
</feature>
<dbReference type="GO" id="GO:0000781">
    <property type="term" value="C:chromosome, telomeric region"/>
    <property type="evidence" value="ECO:0007669"/>
    <property type="project" value="UniProtKB-SubCell"/>
</dbReference>
<dbReference type="Pfam" id="PF13638">
    <property type="entry name" value="PIN_4"/>
    <property type="match status" value="1"/>
</dbReference>
<evidence type="ECO:0000256" key="4">
    <source>
        <dbReference type="ARBA" id="ARBA00022490"/>
    </source>
</evidence>
<comment type="function">
    <text evidence="12">Component of the telomerase ribonucleoprotein (RNP) complex that is essential for the replication of chromosome termini.</text>
</comment>
<comment type="domain">
    <text evidence="12">The PINc domain confers endonuclease activity and is expected to bind the catalytic metal ion.</text>
</comment>
<feature type="compositionally biased region" description="Polar residues" evidence="13">
    <location>
        <begin position="796"/>
        <end position="807"/>
    </location>
</feature>
<dbReference type="Proteomes" id="UP001497482">
    <property type="component" value="Chromosome 11"/>
</dbReference>
<evidence type="ECO:0000256" key="1">
    <source>
        <dbReference type="ARBA" id="ARBA00001936"/>
    </source>
</evidence>
<dbReference type="InterPro" id="IPR018834">
    <property type="entry name" value="DNA/RNA-bd_Est1-type"/>
</dbReference>
<dbReference type="SUPFAM" id="SSF88723">
    <property type="entry name" value="PIN domain-like"/>
    <property type="match status" value="1"/>
</dbReference>
<dbReference type="Pfam" id="PF10374">
    <property type="entry name" value="EST1"/>
    <property type="match status" value="1"/>
</dbReference>
<feature type="compositionally biased region" description="Basic residues" evidence="13">
    <location>
        <begin position="819"/>
        <end position="829"/>
    </location>
</feature>
<dbReference type="InterPro" id="IPR045153">
    <property type="entry name" value="Est1/Ebs1-like"/>
</dbReference>
<keyword evidence="4 12" id="KW-0963">Cytoplasm</keyword>
<keyword evidence="7 12" id="KW-0378">Hydrolase</keyword>
<evidence type="ECO:0000313" key="16">
    <source>
        <dbReference type="Proteomes" id="UP001497482"/>
    </source>
</evidence>
<keyword evidence="12" id="KW-0479">Metal-binding</keyword>
<feature type="compositionally biased region" description="Basic and acidic residues" evidence="13">
    <location>
        <begin position="993"/>
        <end position="1022"/>
    </location>
</feature>
<dbReference type="GO" id="GO:0005697">
    <property type="term" value="C:telomerase holoenzyme complex"/>
    <property type="evidence" value="ECO:0007669"/>
    <property type="project" value="TreeGrafter"/>
</dbReference>
<comment type="cofactor">
    <cofactor evidence="1 12">
        <name>Mn(2+)</name>
        <dbReference type="ChEBI" id="CHEBI:29035"/>
    </cofactor>
</comment>
<keyword evidence="8 12" id="KW-0779">Telomere</keyword>
<feature type="compositionally biased region" description="Basic and acidic residues" evidence="13">
    <location>
        <begin position="808"/>
        <end position="818"/>
    </location>
</feature>
<dbReference type="GO" id="GO:0042162">
    <property type="term" value="F:telomeric DNA binding"/>
    <property type="evidence" value="ECO:0007669"/>
    <property type="project" value="TreeGrafter"/>
</dbReference>
<dbReference type="InterPro" id="IPR011990">
    <property type="entry name" value="TPR-like_helical_dom_sf"/>
</dbReference>
<feature type="compositionally biased region" description="Basic and acidic residues" evidence="13">
    <location>
        <begin position="1506"/>
        <end position="1516"/>
    </location>
</feature>
<dbReference type="Pfam" id="PF10373">
    <property type="entry name" value="EST1_DNA_bind"/>
    <property type="match status" value="1"/>
</dbReference>
<feature type="domain" description="PIN" evidence="14">
    <location>
        <begin position="1911"/>
        <end position="2073"/>
    </location>
</feature>
<evidence type="ECO:0000256" key="2">
    <source>
        <dbReference type="ARBA" id="ARBA00004574"/>
    </source>
</evidence>
<keyword evidence="3 12" id="KW-0158">Chromosome</keyword>
<feature type="compositionally biased region" description="Basic and acidic residues" evidence="13">
    <location>
        <begin position="844"/>
        <end position="864"/>
    </location>
</feature>
<dbReference type="CDD" id="cd09885">
    <property type="entry name" value="PIN_Smg6-like"/>
    <property type="match status" value="1"/>
</dbReference>
<feature type="region of interest" description="Disordered" evidence="13">
    <location>
        <begin position="1083"/>
        <end position="1132"/>
    </location>
</feature>
<dbReference type="GO" id="GO:0005829">
    <property type="term" value="C:cytosol"/>
    <property type="evidence" value="ECO:0007669"/>
    <property type="project" value="UniProtKB-SubCell"/>
</dbReference>
<dbReference type="SMART" id="SM00670">
    <property type="entry name" value="PINc"/>
    <property type="match status" value="1"/>
</dbReference>
<sequence length="2095" mass="232279">MLNIHATTHAAAPREPYMNAKMEKLKRPSIALAGTAETWSYFLTRWGEYKRGTKLIGSDIVTQLLECCEEDLRKDLTRAAGKSLVDSEEEDVLSAMRALAVRAENTMVARVTLSNMRQGHEEPIRSFYARLKGQADTCKYEMNCTKEGCNQVNDFTEDILRDVIARGIADQEIQLDLLGEKNQNMPLRDMIEYIEAKESGKRSASRLLGPQSTDAVSSSYRRGKQQDTRTKGGTRTETSKVKPEGTCIYCGETGHGKTPQWRTRRAECPAYGKTCRKCSRQNHFDKACLGGRSPRPPPEETDGVCDEQQTAAFVELCTLTASSSNDKIRTLPLAHHLYDDMCDKWTRRPSNPQPYIHLTITIEREDYKALGLDLQKRTRAVTLPAMADTGCQSCLIGVKVAQRLGLSTEDLIPVSMTMKAANDEGIRILGAAVVRFAGTSSDARRLETRQIAYVTDTSDRIFLSRTACVDLGMISDKFPTLGEVNLATSDPCDCPQRAEPPTRPTTLPMPATEANREALRKHLLGLYAQSTFNTNLKEKTLRYRFRIVHVPGMKNRAADAMSRRPVGTLCPSPMDLPDDNAAMVTHLSPSTHADVLSLIRLTGPVNDEVEEGDLTWCAAGLESLRSVTWDRVKEATCSDDDMRALEEIAADGFPESRTGMPVAIRNFHQYREDITSADGVVLYKDRVIIPPSLRGESCVQPGDTCGGVWAHPAADTSTCGLSPPRFAASFPHACGASPGHPLYSATGLCGPLGPFAAGCVASYGVTPVHQESRLKAKMADDLDRVRISAAELRAQVTHSGKTSSSQRVQDDDLTDRQQKPQKSHKKRDVKRPDLQRYYPSGGRRHQDGEEGDLLEDHDPVESHKLPKGSRKMADSQESTDGGAVSNKRNDDRVRDRAVARDNQKSTANSKRYSKTDMRRSRNRTYSSSSASSVASLDCPGAAAASRRRPKHKENHNKMAVLNKEGRRRHLRSWTTNGDSDTESLDGSENSDVAEDRRRAAVERSAERPRSDRNASNRNKEATRGVLKVPFEKQTIIAASPTDHRKLAMAPRARGGGILVLPSRTDISQQAEVGQRLFGGIRGGVGGGVPSRSRGGRGGGVRRLWDPNNPDQKPAFANTQQQQQQQLSSHQQHAYFQTGTGHAQLHFLDTDDEVAGSPPVQQQQEGFRSPQATAMAYYKFQNSDNPYGFPVSANNPTVTSNQRYAYPYAGPYQVANDAYAGVGQPFVGQYRGGSVTYEEAEQQARGEMWRLLRAADAHEVQLGNLLSRDRMSTDGLNRMGQLRADLLSLYEQMILSDIEFSDSQNVDQALWKNVFYQVIERFRQLLKDPNHESNPSTRNTLLTLLDEGALFFDTLLQKLQSVYQFKLEDYMDGVAIRARPLRKVVKYALISAQRCMICQGDIARYREQASDSTNYGKARSWYLKAQQIAPKNGRPYNQLALLAVYTKRKLDAVYYYMRSLAASNPILTAKESLMSLFEEAKRKAEQLERKRKQECDDGSRGPTVKGRGREDRSRVEIWIRPTAQTSGPSHRGGSESSRDSEQDGELGTLSTGDLNKRFILSFLHAHGKLFTKVGMESFAAVAARVLQDFRTLLHHSPSVLSSTVLLQIITINMFTIHNAHSRAEEGEARSVLQEQSTALGLAMFALLVQRCTDILRGMQTETVSTAGDKEEPMVRVSAFPQDLRELLPSIKVWSDWMLGQPTQWNPPPCGLQSSPDVWRCLADLCNVLALADHEEVPLYKVDSEEVEGDEDLSLLQLKEDRLLAGFVPLLAAPQEPCYTDGQTEMTIAEDCKRVTVLKYFLEALCGQEEPLLAFKGGKYVSVACSPNTNVTNKQVTSTLKESEDVIVEADSSVSASEGDEIDEADDGENGIKELRARRHALVNQLAQEQKRKDKFMAVLQTGGPLELEVQPFFLVPDTNAFVDHLDGLKKLLQSGAYIIVVPLIVITELDGLAKGQDNLLGPGSGGRSNSNVNAAHIKAVQEKARAAVSFLEKGFESREPYLRALTSRGNQLESIAFRSEDTSGQQGNNDDVILSCCLHYCNDKAKDFMPDKKNGTVRLRREVVLLTDDRNLRVKALTRNVPVRDIPAFLSWAKVG</sequence>
<feature type="compositionally biased region" description="Basic residues" evidence="13">
    <location>
        <begin position="945"/>
        <end position="954"/>
    </location>
</feature>
<evidence type="ECO:0000256" key="6">
    <source>
        <dbReference type="ARBA" id="ARBA00022759"/>
    </source>
</evidence>
<keyword evidence="9 12" id="KW-0866">Nonsense-mediated mRNA decay</keyword>
<evidence type="ECO:0000259" key="14">
    <source>
        <dbReference type="SMART" id="SM00670"/>
    </source>
</evidence>
<comment type="subcellular location">
    <subcellularLocation>
        <location evidence="2 12">Chromosome</location>
        <location evidence="2 12">Telomere</location>
    </subcellularLocation>
    <subcellularLocation>
        <location evidence="12">Nucleus</location>
        <location evidence="12">Nucleolus</location>
    </subcellularLocation>
    <subcellularLocation>
        <location evidence="12">Cytoplasm</location>
        <location evidence="12">Cytosol</location>
    </subcellularLocation>
</comment>
<dbReference type="FunFam" id="1.25.40.10:FF:000094">
    <property type="entry name" value="telomerase-binding protein EST1A isoform X1"/>
    <property type="match status" value="1"/>
</dbReference>
<evidence type="ECO:0000256" key="5">
    <source>
        <dbReference type="ARBA" id="ARBA00022722"/>
    </source>
</evidence>
<feature type="compositionally biased region" description="Low complexity" evidence="13">
    <location>
        <begin position="923"/>
        <end position="935"/>
    </location>
</feature>
<comment type="function">
    <text evidence="12">Plays a role in nonsense-mediated mRNA decay.</text>
</comment>
<dbReference type="EC" id="3.1.-.-" evidence="12"/>
<feature type="region of interest" description="Disordered" evidence="13">
    <location>
        <begin position="794"/>
        <end position="1026"/>
    </location>
</feature>
<dbReference type="GO" id="GO:0004519">
    <property type="term" value="F:endonuclease activity"/>
    <property type="evidence" value="ECO:0007669"/>
    <property type="project" value="UniProtKB-UniRule"/>
</dbReference>
<feature type="compositionally biased region" description="Low complexity" evidence="13">
    <location>
        <begin position="1119"/>
        <end position="1132"/>
    </location>
</feature>
<evidence type="ECO:0000313" key="15">
    <source>
        <dbReference type="EMBL" id="CAL1573083.1"/>
    </source>
</evidence>
<dbReference type="Gene3D" id="1.25.40.10">
    <property type="entry name" value="Tetratricopeptide repeat domain"/>
    <property type="match status" value="1"/>
</dbReference>
<proteinExistence type="predicted"/>
<dbReference type="GO" id="GO:0070034">
    <property type="term" value="F:telomerase RNA binding"/>
    <property type="evidence" value="ECO:0007669"/>
    <property type="project" value="TreeGrafter"/>
</dbReference>
<evidence type="ECO:0000256" key="7">
    <source>
        <dbReference type="ARBA" id="ARBA00022801"/>
    </source>
</evidence>
<evidence type="ECO:0000256" key="11">
    <source>
        <dbReference type="ARBA" id="ARBA00069784"/>
    </source>
</evidence>
<gene>
    <name evidence="15" type="ORF">KC01_LOCUS5045</name>
</gene>
<reference evidence="15 16" key="1">
    <citation type="submission" date="2024-04" db="EMBL/GenBank/DDBJ databases">
        <authorList>
            <person name="Waldvogel A.-M."/>
            <person name="Schoenle A."/>
        </authorList>
    </citation>
    <scope>NUCLEOTIDE SEQUENCE [LARGE SCALE GENOMIC DNA]</scope>
</reference>
<evidence type="ECO:0000256" key="3">
    <source>
        <dbReference type="ARBA" id="ARBA00022454"/>
    </source>
</evidence>
<dbReference type="EMBL" id="OZ035833">
    <property type="protein sequence ID" value="CAL1573083.1"/>
    <property type="molecule type" value="Genomic_DNA"/>
</dbReference>
<name>A0AAV2JA37_KNICA</name>
<dbReference type="InterPro" id="IPR029060">
    <property type="entry name" value="PIN-like_dom_sf"/>
</dbReference>
<dbReference type="FunFam" id="3.40.50.1010:FF:000014">
    <property type="entry name" value="telomerase-binding protein EST1A isoform X1"/>
    <property type="match status" value="1"/>
</dbReference>
<keyword evidence="6 12" id="KW-0255">Endonuclease</keyword>
<protein>
    <recommendedName>
        <fullName evidence="11 12">Telomerase-binding protein EST1A</fullName>
        <ecNumber evidence="12">3.1.-.-</ecNumber>
    </recommendedName>
</protein>
<accession>A0AAV2JA37</accession>
<evidence type="ECO:0000256" key="10">
    <source>
        <dbReference type="ARBA" id="ARBA00023242"/>
    </source>
</evidence>
<organism evidence="15 16">
    <name type="scientific">Knipowitschia caucasica</name>
    <name type="common">Caucasian dwarf goby</name>
    <name type="synonym">Pomatoschistus caucasicus</name>
    <dbReference type="NCBI Taxonomy" id="637954"/>
    <lineage>
        <taxon>Eukaryota</taxon>
        <taxon>Metazoa</taxon>
        <taxon>Chordata</taxon>
        <taxon>Craniata</taxon>
        <taxon>Vertebrata</taxon>
        <taxon>Euteleostomi</taxon>
        <taxon>Actinopterygii</taxon>
        <taxon>Neopterygii</taxon>
        <taxon>Teleostei</taxon>
        <taxon>Neoteleostei</taxon>
        <taxon>Acanthomorphata</taxon>
        <taxon>Gobiaria</taxon>
        <taxon>Gobiiformes</taxon>
        <taxon>Gobioidei</taxon>
        <taxon>Gobiidae</taxon>
        <taxon>Gobiinae</taxon>
        <taxon>Knipowitschia</taxon>
    </lineage>
</organism>
<dbReference type="GO" id="GO:0005730">
    <property type="term" value="C:nucleolus"/>
    <property type="evidence" value="ECO:0007669"/>
    <property type="project" value="UniProtKB-SubCell"/>
</dbReference>
<evidence type="ECO:0000256" key="8">
    <source>
        <dbReference type="ARBA" id="ARBA00022895"/>
    </source>
</evidence>
<dbReference type="Gene3D" id="3.40.50.1010">
    <property type="entry name" value="5'-nuclease"/>
    <property type="match status" value="1"/>
</dbReference>
<keyword evidence="10 12" id="KW-0539">Nucleus</keyword>
<feature type="region of interest" description="Disordered" evidence="13">
    <location>
        <begin position="200"/>
        <end position="239"/>
    </location>
</feature>
<dbReference type="InterPro" id="IPR019458">
    <property type="entry name" value="Est1-like_N"/>
</dbReference>
<evidence type="ECO:0000256" key="13">
    <source>
        <dbReference type="SAM" id="MobiDB-lite"/>
    </source>
</evidence>
<dbReference type="GO" id="GO:0030145">
    <property type="term" value="F:manganese ion binding"/>
    <property type="evidence" value="ECO:0007669"/>
    <property type="project" value="UniProtKB-UniRule"/>
</dbReference>
<dbReference type="PANTHER" id="PTHR15696:SF0">
    <property type="entry name" value="TELOMERASE-BINDING PROTEIN EST1A"/>
    <property type="match status" value="1"/>
</dbReference>
<dbReference type="InterPro" id="IPR002716">
    <property type="entry name" value="PIN_dom"/>
</dbReference>
<keyword evidence="12" id="KW-0464">Manganese</keyword>
<dbReference type="GO" id="GO:0016787">
    <property type="term" value="F:hydrolase activity"/>
    <property type="evidence" value="ECO:0007669"/>
    <property type="project" value="UniProtKB-KW"/>
</dbReference>
<feature type="compositionally biased region" description="Basic and acidic residues" evidence="13">
    <location>
        <begin position="1531"/>
        <end position="1540"/>
    </location>
</feature>
<keyword evidence="5" id="KW-0540">Nuclease</keyword>